<evidence type="ECO:0000313" key="3">
    <source>
        <dbReference type="Proteomes" id="UP000799537"/>
    </source>
</evidence>
<organism evidence="2 3">
    <name type="scientific">Zasmidium cellare ATCC 36951</name>
    <dbReference type="NCBI Taxonomy" id="1080233"/>
    <lineage>
        <taxon>Eukaryota</taxon>
        <taxon>Fungi</taxon>
        <taxon>Dikarya</taxon>
        <taxon>Ascomycota</taxon>
        <taxon>Pezizomycotina</taxon>
        <taxon>Dothideomycetes</taxon>
        <taxon>Dothideomycetidae</taxon>
        <taxon>Mycosphaerellales</taxon>
        <taxon>Mycosphaerellaceae</taxon>
        <taxon>Zasmidium</taxon>
    </lineage>
</organism>
<feature type="region of interest" description="Disordered" evidence="1">
    <location>
        <begin position="27"/>
        <end position="50"/>
    </location>
</feature>
<feature type="compositionally biased region" description="Basic and acidic residues" evidence="1">
    <location>
        <begin position="116"/>
        <end position="128"/>
    </location>
</feature>
<keyword evidence="3" id="KW-1185">Reference proteome</keyword>
<feature type="region of interest" description="Disordered" evidence="1">
    <location>
        <begin position="116"/>
        <end position="186"/>
    </location>
</feature>
<dbReference type="RefSeq" id="XP_033668829.1">
    <property type="nucleotide sequence ID" value="XM_033806181.1"/>
</dbReference>
<accession>A0A6A6CPA5</accession>
<dbReference type="GeneID" id="54559453"/>
<dbReference type="EMBL" id="ML993592">
    <property type="protein sequence ID" value="KAF2167940.1"/>
    <property type="molecule type" value="Genomic_DNA"/>
</dbReference>
<evidence type="ECO:0000313" key="2">
    <source>
        <dbReference type="EMBL" id="KAF2167940.1"/>
    </source>
</evidence>
<dbReference type="AlphaFoldDB" id="A0A6A6CPA5"/>
<name>A0A6A6CPA5_ZASCE</name>
<reference evidence="2" key="1">
    <citation type="journal article" date="2020" name="Stud. Mycol.">
        <title>101 Dothideomycetes genomes: a test case for predicting lifestyles and emergence of pathogens.</title>
        <authorList>
            <person name="Haridas S."/>
            <person name="Albert R."/>
            <person name="Binder M."/>
            <person name="Bloem J."/>
            <person name="Labutti K."/>
            <person name="Salamov A."/>
            <person name="Andreopoulos B."/>
            <person name="Baker S."/>
            <person name="Barry K."/>
            <person name="Bills G."/>
            <person name="Bluhm B."/>
            <person name="Cannon C."/>
            <person name="Castanera R."/>
            <person name="Culley D."/>
            <person name="Daum C."/>
            <person name="Ezra D."/>
            <person name="Gonzalez J."/>
            <person name="Henrissat B."/>
            <person name="Kuo A."/>
            <person name="Liang C."/>
            <person name="Lipzen A."/>
            <person name="Lutzoni F."/>
            <person name="Magnuson J."/>
            <person name="Mondo S."/>
            <person name="Nolan M."/>
            <person name="Ohm R."/>
            <person name="Pangilinan J."/>
            <person name="Park H.-J."/>
            <person name="Ramirez L."/>
            <person name="Alfaro M."/>
            <person name="Sun H."/>
            <person name="Tritt A."/>
            <person name="Yoshinaga Y."/>
            <person name="Zwiers L.-H."/>
            <person name="Turgeon B."/>
            <person name="Goodwin S."/>
            <person name="Spatafora J."/>
            <person name="Crous P."/>
            <person name="Grigoriev I."/>
        </authorList>
    </citation>
    <scope>NUCLEOTIDE SEQUENCE</scope>
    <source>
        <strain evidence="2">ATCC 36951</strain>
    </source>
</reference>
<evidence type="ECO:0000256" key="1">
    <source>
        <dbReference type="SAM" id="MobiDB-lite"/>
    </source>
</evidence>
<gene>
    <name evidence="2" type="ORF">M409DRAFT_22085</name>
</gene>
<dbReference type="OrthoDB" id="10344595at2759"/>
<feature type="compositionally biased region" description="Low complexity" evidence="1">
    <location>
        <begin position="148"/>
        <end position="167"/>
    </location>
</feature>
<protein>
    <submittedName>
        <fullName evidence="2">Uncharacterized protein</fullName>
    </submittedName>
</protein>
<dbReference type="Proteomes" id="UP000799537">
    <property type="component" value="Unassembled WGS sequence"/>
</dbReference>
<sequence>MFSFLHRRLSKTEAGDTDFFARLHHKHAQPRNSSERHQLDPLLNEEGTDESRYYRTAEFQQALLEDQIERSLTPPLEQGQSHEDTGRMSRFLQRRSTVASKSSLVLPFFDQDMERAKQEGKDKHRAEDNIPPPASDIEVPPASHRPDSGAVSSDGSSSQPSRSSSRPSIHKHGIAPLIDFARNKKK</sequence>
<proteinExistence type="predicted"/>